<keyword evidence="4" id="KW-0167">Capsid protein</keyword>
<evidence type="ECO:0000256" key="3">
    <source>
        <dbReference type="ARBA" id="ARBA00022497"/>
    </source>
</evidence>
<organism evidence="9">
    <name type="scientific">Pepino mosaic virus</name>
    <dbReference type="NCBI Taxonomy" id="112229"/>
    <lineage>
        <taxon>Viruses</taxon>
        <taxon>Riboviria</taxon>
        <taxon>Orthornavirae</taxon>
        <taxon>Kitrinoviricota</taxon>
        <taxon>Alsuviricetes</taxon>
        <taxon>Tymovirales</taxon>
        <taxon>Alphaflexiviridae</taxon>
        <taxon>Potexvirus</taxon>
        <taxon>Potexvirus pepini</taxon>
    </lineage>
</organism>
<evidence type="ECO:0000259" key="8">
    <source>
        <dbReference type="Pfam" id="PF00286"/>
    </source>
</evidence>
<dbReference type="GO" id="GO:1990904">
    <property type="term" value="C:ribonucleoprotein complex"/>
    <property type="evidence" value="ECO:0007669"/>
    <property type="project" value="UniProtKB-KW"/>
</dbReference>
<proteinExistence type="predicted"/>
<keyword evidence="5" id="KW-0946">Virion</keyword>
<evidence type="ECO:0000256" key="7">
    <source>
        <dbReference type="SAM" id="MobiDB-lite"/>
    </source>
</evidence>
<feature type="region of interest" description="Disordered" evidence="7">
    <location>
        <begin position="1"/>
        <end position="33"/>
    </location>
</feature>
<keyword evidence="3" id="KW-1139">Helical capsid protein</keyword>
<dbReference type="PRINTS" id="PR00232">
    <property type="entry name" value="POTXCARLCOAT"/>
</dbReference>
<name>A0A6M4F084_9VIRU</name>
<evidence type="ECO:0000256" key="1">
    <source>
        <dbReference type="ARBA" id="ARBA00004032"/>
    </source>
</evidence>
<evidence type="ECO:0000256" key="6">
    <source>
        <dbReference type="ARBA" id="ARBA00023274"/>
    </source>
</evidence>
<evidence type="ECO:0000256" key="5">
    <source>
        <dbReference type="ARBA" id="ARBA00022844"/>
    </source>
</evidence>
<dbReference type="Pfam" id="PF00286">
    <property type="entry name" value="Flexi_CP"/>
    <property type="match status" value="1"/>
</dbReference>
<evidence type="ECO:0000256" key="2">
    <source>
        <dbReference type="ARBA" id="ARBA00004328"/>
    </source>
</evidence>
<reference evidence="9" key="1">
    <citation type="journal article" date="2020" name="Phytopathology">
        <title>Long-Term Cocirculation of Two Strains of Pepino Mosaic Virus in Tomato Crops and Its Effect on Population Genetic Variability.</title>
        <authorList>
            <person name="Alcaide C."/>
            <person name="Rabadan M.P."/>
            <person name="Juarez M."/>
            <person name="Gomez P."/>
        </authorList>
    </citation>
    <scope>NUCLEOTIDE SEQUENCE</scope>
    <source>
        <strain evidence="9">CH2</strain>
    </source>
</reference>
<accession>A0A6M4F084</accession>
<dbReference type="GO" id="GO:0019029">
    <property type="term" value="C:helical viral capsid"/>
    <property type="evidence" value="ECO:0007669"/>
    <property type="project" value="UniProtKB-KW"/>
</dbReference>
<keyword evidence="6" id="KW-0687">Ribonucleoprotein</keyword>
<dbReference type="EMBL" id="MK860461">
    <property type="protein sequence ID" value="QJQ88022.1"/>
    <property type="molecule type" value="Genomic_RNA"/>
</dbReference>
<comment type="subcellular location">
    <subcellularLocation>
        <location evidence="2">Virion</location>
    </subcellularLocation>
</comment>
<evidence type="ECO:0000256" key="4">
    <source>
        <dbReference type="ARBA" id="ARBA00022561"/>
    </source>
</evidence>
<dbReference type="InterPro" id="IPR000052">
    <property type="entry name" value="Pltvir_coat"/>
</dbReference>
<evidence type="ECO:0000313" key="9">
    <source>
        <dbReference type="EMBL" id="QJQ88022.1"/>
    </source>
</evidence>
<feature type="compositionally biased region" description="Polar residues" evidence="7">
    <location>
        <begin position="1"/>
        <end position="11"/>
    </location>
</feature>
<sequence length="237" mass="25181">MENQPTASNPSDAPPTAAQAGAQSPADFSNPNTAPSLSDLKKIKYVSTVTSVATPAEIEALGKIFTAMGLAAHETGPAMWDLARAYADVQSSKSAQLVGATPSNPALFSRALPAQFGCINITSRPFCMSFAKIVWNIPLGNNVTPPHWAKLGYQEDNKFSSFVFFYGVANPINLQPTDGLIRQANEKKITFLFVGKFGTLALPKIYNGKFITPPGEVTRGHMGGANPTLAIESPPVL</sequence>
<dbReference type="GO" id="GO:0005198">
    <property type="term" value="F:structural molecule activity"/>
    <property type="evidence" value="ECO:0007669"/>
    <property type="project" value="InterPro"/>
</dbReference>
<feature type="domain" description="Potexviruses and carlaviruses coat protein" evidence="8">
    <location>
        <begin position="51"/>
        <end position="184"/>
    </location>
</feature>
<protein>
    <submittedName>
        <fullName evidence="9">CP protein</fullName>
    </submittedName>
</protein>
<comment type="function">
    <text evidence="1">Required for genome encapsidation. Forms ribonucleoprotein complexes along with TGB1 helicase and viral RNA.</text>
</comment>